<dbReference type="EMBL" id="JBHRUH010000019">
    <property type="protein sequence ID" value="MFC3292735.1"/>
    <property type="molecule type" value="Genomic_DNA"/>
</dbReference>
<evidence type="ECO:0000259" key="7">
    <source>
        <dbReference type="PROSITE" id="PS51078"/>
    </source>
</evidence>
<dbReference type="InterPro" id="IPR050707">
    <property type="entry name" value="HTH_MetabolicPath_Reg"/>
</dbReference>
<dbReference type="RefSeq" id="WP_019019873.1">
    <property type="nucleotide sequence ID" value="NZ_BMXD01000010.1"/>
</dbReference>
<reference evidence="9" key="1">
    <citation type="journal article" date="2019" name="Int. J. Syst. Evol. Microbiol.">
        <title>The Global Catalogue of Microorganisms (GCM) 10K type strain sequencing project: providing services to taxonomists for standard genome sequencing and annotation.</title>
        <authorList>
            <consortium name="The Broad Institute Genomics Platform"/>
            <consortium name="The Broad Institute Genome Sequencing Center for Infectious Disease"/>
            <person name="Wu L."/>
            <person name="Ma J."/>
        </authorList>
    </citation>
    <scope>NUCLEOTIDE SEQUENCE [LARGE SCALE GENOMIC DNA]</scope>
    <source>
        <strain evidence="9">KCTC 12847</strain>
    </source>
</reference>
<evidence type="ECO:0000256" key="1">
    <source>
        <dbReference type="ARBA" id="ARBA00023015"/>
    </source>
</evidence>
<dbReference type="Pfam" id="PF01614">
    <property type="entry name" value="IclR_C"/>
    <property type="match status" value="1"/>
</dbReference>
<dbReference type="InterPro" id="IPR036388">
    <property type="entry name" value="WH-like_DNA-bd_sf"/>
</dbReference>
<accession>A0ABV7M2M5</accession>
<evidence type="ECO:0000256" key="2">
    <source>
        <dbReference type="ARBA" id="ARBA00023125"/>
    </source>
</evidence>
<dbReference type="SUPFAM" id="SSF46785">
    <property type="entry name" value="Winged helix' DNA-binding domain"/>
    <property type="match status" value="1"/>
</dbReference>
<gene>
    <name evidence="8" type="ORF">ACFOEI_11750</name>
</gene>
<feature type="domain" description="IclR-ED" evidence="7">
    <location>
        <begin position="66"/>
        <end position="223"/>
    </location>
</feature>
<organism evidence="8 9">
    <name type="scientific">Modicisalibacter luteus</name>
    <dbReference type="NCBI Taxonomy" id="453962"/>
    <lineage>
        <taxon>Bacteria</taxon>
        <taxon>Pseudomonadati</taxon>
        <taxon>Pseudomonadota</taxon>
        <taxon>Gammaproteobacteria</taxon>
        <taxon>Oceanospirillales</taxon>
        <taxon>Halomonadaceae</taxon>
        <taxon>Modicisalibacter</taxon>
    </lineage>
</organism>
<keyword evidence="3" id="KW-0804">Transcription</keyword>
<dbReference type="PROSITE" id="PS51078">
    <property type="entry name" value="ICLR_ED"/>
    <property type="match status" value="1"/>
</dbReference>
<dbReference type="PROSITE" id="PS51077">
    <property type="entry name" value="HTH_ICLR"/>
    <property type="match status" value="1"/>
</dbReference>
<keyword evidence="2" id="KW-0238">DNA-binding</keyword>
<dbReference type="InterPro" id="IPR005471">
    <property type="entry name" value="Tscrpt_reg_IclR_N"/>
</dbReference>
<keyword evidence="9" id="KW-1185">Reference proteome</keyword>
<evidence type="ECO:0000256" key="5">
    <source>
        <dbReference type="ARBA" id="ARBA00042627"/>
    </source>
</evidence>
<dbReference type="PANTHER" id="PTHR30136:SF24">
    <property type="entry name" value="HTH-TYPE TRANSCRIPTIONAL REPRESSOR ALLR"/>
    <property type="match status" value="1"/>
</dbReference>
<evidence type="ECO:0000256" key="4">
    <source>
        <dbReference type="ARBA" id="ARBA00040379"/>
    </source>
</evidence>
<dbReference type="PANTHER" id="PTHR30136">
    <property type="entry name" value="HELIX-TURN-HELIX TRANSCRIPTIONAL REGULATOR, ICLR FAMILY"/>
    <property type="match status" value="1"/>
</dbReference>
<protein>
    <recommendedName>
        <fullName evidence="4">HTH-type transcriptional repressor AllR</fullName>
    </recommendedName>
    <alternativeName>
        <fullName evidence="5">Negative regulator of allantoin and glyoxylate utilization operons</fullName>
    </alternativeName>
</protein>
<dbReference type="Proteomes" id="UP001595640">
    <property type="component" value="Unassembled WGS sequence"/>
</dbReference>
<keyword evidence="1" id="KW-0805">Transcription regulation</keyword>
<evidence type="ECO:0000313" key="8">
    <source>
        <dbReference type="EMBL" id="MFC3292735.1"/>
    </source>
</evidence>
<dbReference type="InterPro" id="IPR014757">
    <property type="entry name" value="Tscrpt_reg_IclR_C"/>
</dbReference>
<dbReference type="SUPFAM" id="SSF55781">
    <property type="entry name" value="GAF domain-like"/>
    <property type="match status" value="1"/>
</dbReference>
<dbReference type="InterPro" id="IPR029016">
    <property type="entry name" value="GAF-like_dom_sf"/>
</dbReference>
<sequence>MSQLQTLDRGLQALEIIAQHPSGISIADLAVRLDINRAIVYRIVATLEANALAYRRQEGQVCLGGGILALASRFEPQLRSIAQPLLRQLARETHATAYLSAAQGEECVALLVAEPEEGLLRVSYRVGSRHPLELGAAGVAILSARPARDNDADEVRQARQDGFSITRGQLQRGAVGVASPLRGAVQHSGFEGSVGVVALDDLDAPAAAKAVTACAQRLASLIS</sequence>
<dbReference type="Pfam" id="PF09339">
    <property type="entry name" value="HTH_IclR"/>
    <property type="match status" value="1"/>
</dbReference>
<dbReference type="InterPro" id="IPR036390">
    <property type="entry name" value="WH_DNA-bd_sf"/>
</dbReference>
<evidence type="ECO:0000313" key="9">
    <source>
        <dbReference type="Proteomes" id="UP001595640"/>
    </source>
</evidence>
<comment type="caution">
    <text evidence="8">The sequence shown here is derived from an EMBL/GenBank/DDBJ whole genome shotgun (WGS) entry which is preliminary data.</text>
</comment>
<proteinExistence type="predicted"/>
<dbReference type="Gene3D" id="1.10.10.10">
    <property type="entry name" value="Winged helix-like DNA-binding domain superfamily/Winged helix DNA-binding domain"/>
    <property type="match status" value="1"/>
</dbReference>
<feature type="domain" description="HTH iclR-type" evidence="6">
    <location>
        <begin position="4"/>
        <end position="65"/>
    </location>
</feature>
<dbReference type="Gene3D" id="3.30.450.40">
    <property type="match status" value="1"/>
</dbReference>
<evidence type="ECO:0000259" key="6">
    <source>
        <dbReference type="PROSITE" id="PS51077"/>
    </source>
</evidence>
<name>A0ABV7M2M5_9GAMM</name>
<dbReference type="SMART" id="SM00346">
    <property type="entry name" value="HTH_ICLR"/>
    <property type="match status" value="1"/>
</dbReference>
<evidence type="ECO:0000256" key="3">
    <source>
        <dbReference type="ARBA" id="ARBA00023163"/>
    </source>
</evidence>